<dbReference type="Gene3D" id="3.30.450.20">
    <property type="entry name" value="PAS domain"/>
    <property type="match status" value="2"/>
</dbReference>
<evidence type="ECO:0000259" key="7">
    <source>
        <dbReference type="PROSITE" id="PS50192"/>
    </source>
</evidence>
<dbReference type="CDD" id="cd00130">
    <property type="entry name" value="PAS"/>
    <property type="match status" value="2"/>
</dbReference>
<feature type="domain" description="Methyl-accepting transducer" evidence="4">
    <location>
        <begin position="257"/>
        <end position="486"/>
    </location>
</feature>
<proteinExistence type="inferred from homology"/>
<dbReference type="NCBIfam" id="TIGR00229">
    <property type="entry name" value="sensory_box"/>
    <property type="match status" value="2"/>
</dbReference>
<dbReference type="Pfam" id="PF00015">
    <property type="entry name" value="MCPsignal"/>
    <property type="match status" value="1"/>
</dbReference>
<dbReference type="InterPro" id="IPR013655">
    <property type="entry name" value="PAS_fold_3"/>
</dbReference>
<dbReference type="InterPro" id="IPR004089">
    <property type="entry name" value="MCPsignal_dom"/>
</dbReference>
<dbReference type="InterPro" id="IPR000014">
    <property type="entry name" value="PAS"/>
</dbReference>
<dbReference type="SMART" id="SM00091">
    <property type="entry name" value="PAS"/>
    <property type="match status" value="2"/>
</dbReference>
<dbReference type="GO" id="GO:0007165">
    <property type="term" value="P:signal transduction"/>
    <property type="evidence" value="ECO:0007669"/>
    <property type="project" value="UniProtKB-KW"/>
</dbReference>
<dbReference type="Gene3D" id="1.10.287.950">
    <property type="entry name" value="Methyl-accepting chemotaxis protein"/>
    <property type="match status" value="1"/>
</dbReference>
<evidence type="ECO:0000313" key="9">
    <source>
        <dbReference type="Proteomes" id="UP000035762"/>
    </source>
</evidence>
<dbReference type="PRINTS" id="PR00260">
    <property type="entry name" value="CHEMTRNSDUCR"/>
</dbReference>
<dbReference type="InterPro" id="IPR035965">
    <property type="entry name" value="PAS-like_dom_sf"/>
</dbReference>
<keyword evidence="9" id="KW-1185">Reference proteome</keyword>
<accession>A0A090MSH7</accession>
<dbReference type="InterPro" id="IPR000700">
    <property type="entry name" value="PAS-assoc_C"/>
</dbReference>
<dbReference type="PROSITE" id="PS50192">
    <property type="entry name" value="T_SNARE"/>
    <property type="match status" value="1"/>
</dbReference>
<organism evidence="8 9">
    <name type="scientific">Afipia felis</name>
    <name type="common">Cat scratch disease bacillus</name>
    <dbReference type="NCBI Taxonomy" id="1035"/>
    <lineage>
        <taxon>Bacteria</taxon>
        <taxon>Pseudomonadati</taxon>
        <taxon>Pseudomonadota</taxon>
        <taxon>Alphaproteobacteria</taxon>
        <taxon>Hyphomicrobiales</taxon>
        <taxon>Nitrobacteraceae</taxon>
        <taxon>Afipia</taxon>
    </lineage>
</organism>
<dbReference type="SMART" id="SM00086">
    <property type="entry name" value="PAC"/>
    <property type="match status" value="2"/>
</dbReference>
<evidence type="ECO:0000259" key="4">
    <source>
        <dbReference type="PROSITE" id="PS50111"/>
    </source>
</evidence>
<dbReference type="Pfam" id="PF08447">
    <property type="entry name" value="PAS_3"/>
    <property type="match status" value="2"/>
</dbReference>
<feature type="domain" description="T-SNARE coiled-coil homology" evidence="7">
    <location>
        <begin position="419"/>
        <end position="471"/>
    </location>
</feature>
<dbReference type="AlphaFoldDB" id="A0A090MSH7"/>
<reference evidence="8 9" key="1">
    <citation type="journal article" date="2014" name="Genome Announc.">
        <title>Genome Sequence of Afipia felis Strain 76713, Isolated in Hospital Water Using an Amoeba Co-Culture Procedure.</title>
        <authorList>
            <person name="Benamar S."/>
            <person name="La Scola B."/>
            <person name="Croce O."/>
        </authorList>
    </citation>
    <scope>NUCLEOTIDE SEQUENCE [LARGE SCALE GENOMIC DNA]</scope>
    <source>
        <strain evidence="8 9">76713</strain>
    </source>
</reference>
<feature type="domain" description="PAC" evidence="6">
    <location>
        <begin position="82"/>
        <end position="134"/>
    </location>
</feature>
<dbReference type="Proteomes" id="UP000035762">
    <property type="component" value="Unassembled WGS sequence"/>
</dbReference>
<keyword evidence="2" id="KW-0807">Transducer</keyword>
<evidence type="ECO:0000256" key="1">
    <source>
        <dbReference type="ARBA" id="ARBA00029447"/>
    </source>
</evidence>
<dbReference type="RefSeq" id="WP_009340023.1">
    <property type="nucleotide sequence ID" value="NZ_CCAZ020000001.1"/>
</dbReference>
<dbReference type="InterPro" id="IPR001610">
    <property type="entry name" value="PAC"/>
</dbReference>
<feature type="domain" description="PAC" evidence="6">
    <location>
        <begin position="204"/>
        <end position="256"/>
    </location>
</feature>
<dbReference type="STRING" id="1035.BN961_02600"/>
<protein>
    <submittedName>
        <fullName evidence="8">Chemotaxis regulator BdlA</fullName>
    </submittedName>
</protein>
<evidence type="ECO:0000256" key="2">
    <source>
        <dbReference type="PROSITE-ProRule" id="PRU00284"/>
    </source>
</evidence>
<gene>
    <name evidence="8" type="primary">bdlA</name>
    <name evidence="8" type="ORF">BN961_02600</name>
</gene>
<dbReference type="InterPro" id="IPR000727">
    <property type="entry name" value="T_SNARE_dom"/>
</dbReference>
<dbReference type="PROSITE" id="PS50111">
    <property type="entry name" value="CHEMOTAXIS_TRANSDUC_2"/>
    <property type="match status" value="1"/>
</dbReference>
<dbReference type="PANTHER" id="PTHR24422">
    <property type="entry name" value="CHEMOTAXIS PROTEIN METHYLTRANSFERASE"/>
    <property type="match status" value="1"/>
</dbReference>
<evidence type="ECO:0000256" key="3">
    <source>
        <dbReference type="SAM" id="MobiDB-lite"/>
    </source>
</evidence>
<sequence length="493" mass="53322">MALFNVNQELRSKIDAVGRSQAVIEFNLDGTIITANENFLGALGYRLDEVQGKHHGMFVPEAERSSAEYREFWNRLRAGEFQAREFKRVAKDGHPIWIQASYNPLFDRRGKPYKIIKFAFDITQQKIRSADYEGQINAIHKSQAVIEFDLDGKVLTANENFLAALGYALEDIRGQHHGMFVDAAYRGSPEYRDFWSALRRGEYQAGEFKRVGKGGRVVWIQASYNPIYGAGGELMKVVKFATDVTAQVEDRIRRGEIQTSIDGDLDLITGAVTDTTGRITSVVGASTQTSSNMQAVASGAEELAASVGEISRQAANALDISMRAVKQANETNEIVSGLAAAAQKIGDVVKLINNIADQTNLLALNATIEAARAGEAGRGFAVVASEVKSLAAQTAKATDEISGQIAEVQSTTANAVTVIESITETISQVNEISSAIAASVEEQASVTQSISSNMQVAAKGVSEIDSSMREIAEATRSVDDATRKVKEASRKLA</sequence>
<name>A0A090MSH7_AFIFE</name>
<dbReference type="PROSITE" id="PS50112">
    <property type="entry name" value="PAS"/>
    <property type="match status" value="2"/>
</dbReference>
<comment type="caution">
    <text evidence="8">The sequence shown here is derived from an EMBL/GenBank/DDBJ whole genome shotgun (WGS) entry which is preliminary data.</text>
</comment>
<feature type="domain" description="PAS" evidence="5">
    <location>
        <begin position="145"/>
        <end position="175"/>
    </location>
</feature>
<dbReference type="PANTHER" id="PTHR24422:SF10">
    <property type="entry name" value="CHEMOTAXIS PROTEIN METHYLTRANSFERASE 2"/>
    <property type="match status" value="1"/>
</dbReference>
<evidence type="ECO:0000259" key="6">
    <source>
        <dbReference type="PROSITE" id="PS50113"/>
    </source>
</evidence>
<dbReference type="GO" id="GO:0016020">
    <property type="term" value="C:membrane"/>
    <property type="evidence" value="ECO:0007669"/>
    <property type="project" value="InterPro"/>
</dbReference>
<dbReference type="InterPro" id="IPR004090">
    <property type="entry name" value="Chemotax_Me-accpt_rcpt"/>
</dbReference>
<dbReference type="SMART" id="SM00283">
    <property type="entry name" value="MA"/>
    <property type="match status" value="1"/>
</dbReference>
<feature type="domain" description="PAS" evidence="5">
    <location>
        <begin position="6"/>
        <end position="61"/>
    </location>
</feature>
<evidence type="ECO:0000259" key="5">
    <source>
        <dbReference type="PROSITE" id="PS50112"/>
    </source>
</evidence>
<dbReference type="GO" id="GO:0004888">
    <property type="term" value="F:transmembrane signaling receptor activity"/>
    <property type="evidence" value="ECO:0007669"/>
    <property type="project" value="InterPro"/>
</dbReference>
<dbReference type="InterPro" id="IPR050903">
    <property type="entry name" value="Bact_Chemotaxis_MeTrfase"/>
</dbReference>
<dbReference type="EMBL" id="CCAZ020000001">
    <property type="protein sequence ID" value="CEG09177.1"/>
    <property type="molecule type" value="Genomic_DNA"/>
</dbReference>
<comment type="similarity">
    <text evidence="1">Belongs to the methyl-accepting chemotaxis (MCP) protein family.</text>
</comment>
<dbReference type="PROSITE" id="PS50113">
    <property type="entry name" value="PAC"/>
    <property type="match status" value="2"/>
</dbReference>
<feature type="region of interest" description="Disordered" evidence="3">
    <location>
        <begin position="473"/>
        <end position="493"/>
    </location>
</feature>
<dbReference type="OrthoDB" id="9765776at2"/>
<dbReference type="GO" id="GO:0006935">
    <property type="term" value="P:chemotaxis"/>
    <property type="evidence" value="ECO:0007669"/>
    <property type="project" value="InterPro"/>
</dbReference>
<evidence type="ECO:0000313" key="8">
    <source>
        <dbReference type="EMBL" id="CEG09177.1"/>
    </source>
</evidence>
<dbReference type="SUPFAM" id="SSF58104">
    <property type="entry name" value="Methyl-accepting chemotaxis protein (MCP) signaling domain"/>
    <property type="match status" value="1"/>
</dbReference>
<dbReference type="SUPFAM" id="SSF55785">
    <property type="entry name" value="PYP-like sensor domain (PAS domain)"/>
    <property type="match status" value="2"/>
</dbReference>